<keyword evidence="2" id="KW-1185">Reference proteome</keyword>
<name>M0K3U2_9EURY</name>
<organism evidence="1 2">
    <name type="scientific">Haloarcula marismortui ATCC 33799</name>
    <dbReference type="NCBI Taxonomy" id="662475"/>
    <lineage>
        <taxon>Archaea</taxon>
        <taxon>Methanobacteriati</taxon>
        <taxon>Methanobacteriota</taxon>
        <taxon>Stenosarchaea group</taxon>
        <taxon>Halobacteria</taxon>
        <taxon>Halobacteriales</taxon>
        <taxon>Haloarculaceae</taxon>
        <taxon>Haloarcula</taxon>
    </lineage>
</organism>
<dbReference type="RefSeq" id="WP_007189841.1">
    <property type="nucleotide sequence ID" value="NZ_AOLS01000076.1"/>
</dbReference>
<dbReference type="EMBL" id="AOLS01000076">
    <property type="protein sequence ID" value="EMA14500.1"/>
    <property type="molecule type" value="Genomic_DNA"/>
</dbReference>
<evidence type="ECO:0000313" key="2">
    <source>
        <dbReference type="Proteomes" id="UP000011687"/>
    </source>
</evidence>
<gene>
    <name evidence="1" type="ORF">C435_15523</name>
</gene>
<evidence type="ECO:0000313" key="1">
    <source>
        <dbReference type="EMBL" id="EMA14500.1"/>
    </source>
</evidence>
<protein>
    <submittedName>
        <fullName evidence="1">Uncharacterized protein</fullName>
    </submittedName>
</protein>
<comment type="caution">
    <text evidence="1">The sequence shown here is derived from an EMBL/GenBank/DDBJ whole genome shotgun (WGS) entry which is preliminary data.</text>
</comment>
<dbReference type="Proteomes" id="UP000011687">
    <property type="component" value="Unassembled WGS sequence"/>
</dbReference>
<proteinExistence type="predicted"/>
<accession>M0K3U2</accession>
<sequence length="72" mass="7781">MLTEIKPETVQKVGFEAIPENLASSRLQAITRSRVVMEIKSTPRPSPPVFPLAEPLTEPLAATAGRLQEVAA</sequence>
<dbReference type="AlphaFoldDB" id="M0K3U2"/>
<reference evidence="1 2" key="1">
    <citation type="journal article" date="2014" name="PLoS Genet.">
        <title>Phylogenetically driven sequencing of extremely halophilic archaea reveals strategies for static and dynamic osmo-response.</title>
        <authorList>
            <person name="Becker E.A."/>
            <person name="Seitzer P.M."/>
            <person name="Tritt A."/>
            <person name="Larsen D."/>
            <person name="Krusor M."/>
            <person name="Yao A.I."/>
            <person name="Wu D."/>
            <person name="Madern D."/>
            <person name="Eisen J.A."/>
            <person name="Darling A.E."/>
            <person name="Facciotti M.T."/>
        </authorList>
    </citation>
    <scope>NUCLEOTIDE SEQUENCE [LARGE SCALE GENOMIC DNA]</scope>
    <source>
        <strain evidence="1 2">ATCC 33799</strain>
    </source>
</reference>